<evidence type="ECO:0000256" key="5">
    <source>
        <dbReference type="ARBA" id="ARBA00023136"/>
    </source>
</evidence>
<comment type="cofactor">
    <cofactor evidence="6 7">
        <name>Mg(2+)</name>
        <dbReference type="ChEBI" id="CHEBI:18420"/>
    </cofactor>
</comment>
<feature type="binding site" evidence="6">
    <location>
        <position position="94"/>
    </location>
    <ligand>
        <name>Mg(2+)</name>
        <dbReference type="ChEBI" id="CHEBI:18420"/>
        <label>1</label>
    </ligand>
</feature>
<proteinExistence type="inferred from homology"/>
<name>A0A2W5QWY9_ANCNO</name>
<evidence type="ECO:0000256" key="2">
    <source>
        <dbReference type="ARBA" id="ARBA00022475"/>
    </source>
</evidence>
<feature type="binding site" evidence="6">
    <location>
        <position position="75"/>
    </location>
    <ligand>
        <name>substrate</name>
    </ligand>
</feature>
<feature type="binding site" evidence="7">
    <location>
        <position position="94"/>
    </location>
    <ligand>
        <name>Mg(2+)</name>
        <dbReference type="ChEBI" id="CHEBI:18420"/>
        <label>1</label>
        <note>catalytic</note>
    </ligand>
</feature>
<evidence type="ECO:0000256" key="6">
    <source>
        <dbReference type="HAMAP-Rule" id="MF_02095"/>
    </source>
</evidence>
<dbReference type="InterPro" id="IPR006240">
    <property type="entry name" value="CysQ"/>
</dbReference>
<evidence type="ECO:0000256" key="4">
    <source>
        <dbReference type="ARBA" id="ARBA00022801"/>
    </source>
</evidence>
<evidence type="ECO:0000313" key="8">
    <source>
        <dbReference type="EMBL" id="PZQ79485.1"/>
    </source>
</evidence>
<feature type="binding site" evidence="6">
    <location>
        <position position="231"/>
    </location>
    <ligand>
        <name>substrate</name>
    </ligand>
</feature>
<dbReference type="Pfam" id="PF00459">
    <property type="entry name" value="Inositol_P"/>
    <property type="match status" value="1"/>
</dbReference>
<dbReference type="Gene3D" id="3.30.540.10">
    <property type="entry name" value="Fructose-1,6-Bisphosphatase, subunit A, domain 1"/>
    <property type="match status" value="1"/>
</dbReference>
<feature type="binding site" evidence="6">
    <location>
        <position position="231"/>
    </location>
    <ligand>
        <name>Mg(2+)</name>
        <dbReference type="ChEBI" id="CHEBI:18420"/>
        <label>2</label>
    </ligand>
</feature>
<sequence length="275" mass="28193">MSPGFPAPSGDLALLAAFAQAALKAGSVILRIREEGMGARLKSDESPVTAADLASEELLRAELEAILPGVPVIAEEAVAEGRGESPANTFLLVDPLDGTREFIGASGEFTVNIGLVVDGLPTFGIVYAPAVERLYAGATFASGAAQAFRAQRSAGSAVDAAGWEPIACRPIPAHGIVAVASRSHLDADTAALLDGLDVAERLSVGSALKFGLVAEGRADIYPRLGTVCEWDVAAGHALVRAAGGSVRRPDGTALPYGRTAENYRVPAFIAYGAEA</sequence>
<dbReference type="InterPro" id="IPR020550">
    <property type="entry name" value="Inositol_monophosphatase_CS"/>
</dbReference>
<dbReference type="GO" id="GO:0005886">
    <property type="term" value="C:plasma membrane"/>
    <property type="evidence" value="ECO:0007669"/>
    <property type="project" value="UniProtKB-SubCell"/>
</dbReference>
<dbReference type="GO" id="GO:0050427">
    <property type="term" value="P:3'-phosphoadenosine 5'-phosphosulfate metabolic process"/>
    <property type="evidence" value="ECO:0007669"/>
    <property type="project" value="TreeGrafter"/>
</dbReference>
<evidence type="ECO:0000256" key="7">
    <source>
        <dbReference type="PIRSR" id="PIRSR600760-2"/>
    </source>
</evidence>
<dbReference type="PANTHER" id="PTHR43028">
    <property type="entry name" value="3'(2'),5'-BISPHOSPHATE NUCLEOTIDASE 1"/>
    <property type="match status" value="1"/>
</dbReference>
<feature type="binding site" evidence="6">
    <location>
        <position position="96"/>
    </location>
    <ligand>
        <name>Mg(2+)</name>
        <dbReference type="ChEBI" id="CHEBI:18420"/>
        <label>1</label>
    </ligand>
</feature>
<protein>
    <recommendedName>
        <fullName evidence="6">3'(2'),5'-bisphosphate nucleotidase CysQ</fullName>
        <ecNumber evidence="6">3.1.3.7</ecNumber>
    </recommendedName>
    <alternativeName>
        <fullName evidence="6">3'(2'),5-bisphosphonucleoside 3'(2')-phosphohydrolase</fullName>
    </alternativeName>
    <alternativeName>
        <fullName evidence="6">3'-phosphoadenosine 5'-phosphate phosphatase</fullName>
        <shortName evidence="6">PAP phosphatase</shortName>
    </alternativeName>
</protein>
<gene>
    <name evidence="6" type="primary">cysQ</name>
    <name evidence="8" type="ORF">DI549_20095</name>
</gene>
<feature type="binding site" evidence="6">
    <location>
        <begin position="96"/>
        <end position="99"/>
    </location>
    <ligand>
        <name>substrate</name>
    </ligand>
</feature>
<dbReference type="SUPFAM" id="SSF56655">
    <property type="entry name" value="Carbohydrate phosphatase"/>
    <property type="match status" value="1"/>
</dbReference>
<comment type="subcellular location">
    <subcellularLocation>
        <location evidence="6">Cell inner membrane</location>
        <topology evidence="6">Peripheral membrane protein</topology>
        <orientation evidence="6">Cytoplasmic side</orientation>
    </subcellularLocation>
</comment>
<feature type="binding site" evidence="7">
    <location>
        <position position="75"/>
    </location>
    <ligand>
        <name>Mg(2+)</name>
        <dbReference type="ChEBI" id="CHEBI:18420"/>
        <label>1</label>
        <note>catalytic</note>
    </ligand>
</feature>
<keyword evidence="5 6" id="KW-0472">Membrane</keyword>
<keyword evidence="4 6" id="KW-0378">Hydrolase</keyword>
<evidence type="ECO:0000256" key="1">
    <source>
        <dbReference type="ARBA" id="ARBA00005289"/>
    </source>
</evidence>
<dbReference type="CDD" id="cd01638">
    <property type="entry name" value="CysQ"/>
    <property type="match status" value="1"/>
</dbReference>
<comment type="similarity">
    <text evidence="1 6">Belongs to the inositol monophosphatase superfamily. CysQ family.</text>
</comment>
<feature type="binding site" evidence="6">
    <location>
        <position position="97"/>
    </location>
    <ligand>
        <name>Mg(2+)</name>
        <dbReference type="ChEBI" id="CHEBI:18420"/>
        <label>2</label>
    </ligand>
</feature>
<dbReference type="Proteomes" id="UP000248887">
    <property type="component" value="Unassembled WGS sequence"/>
</dbReference>
<dbReference type="InterPro" id="IPR000760">
    <property type="entry name" value="Inositol_monophosphatase-like"/>
</dbReference>
<dbReference type="EC" id="3.1.3.7" evidence="6"/>
<keyword evidence="6 7" id="KW-0460">Magnesium</keyword>
<keyword evidence="3 6" id="KW-0997">Cell inner membrane</keyword>
<dbReference type="AlphaFoldDB" id="A0A2W5QWY9"/>
<dbReference type="PANTHER" id="PTHR43028:SF5">
    <property type="entry name" value="3'(2'),5'-BISPHOSPHATE NUCLEOTIDASE 1"/>
    <property type="match status" value="1"/>
</dbReference>
<dbReference type="InterPro" id="IPR050725">
    <property type="entry name" value="CysQ/Inositol_MonoPase"/>
</dbReference>
<dbReference type="Gene3D" id="3.40.190.80">
    <property type="match status" value="1"/>
</dbReference>
<accession>A0A2W5QWY9</accession>
<feature type="binding site" evidence="7">
    <location>
        <position position="96"/>
    </location>
    <ligand>
        <name>Mg(2+)</name>
        <dbReference type="ChEBI" id="CHEBI:18420"/>
        <label>1</label>
        <note>catalytic</note>
    </ligand>
</feature>
<dbReference type="GO" id="GO:0000103">
    <property type="term" value="P:sulfate assimilation"/>
    <property type="evidence" value="ECO:0007669"/>
    <property type="project" value="TreeGrafter"/>
</dbReference>
<evidence type="ECO:0000256" key="3">
    <source>
        <dbReference type="ARBA" id="ARBA00022519"/>
    </source>
</evidence>
<feature type="binding site" evidence="6">
    <location>
        <position position="94"/>
    </location>
    <ligand>
        <name>Mg(2+)</name>
        <dbReference type="ChEBI" id="CHEBI:18420"/>
        <label>2</label>
    </ligand>
</feature>
<feature type="binding site" evidence="7">
    <location>
        <position position="231"/>
    </location>
    <ligand>
        <name>Mg(2+)</name>
        <dbReference type="ChEBI" id="CHEBI:18420"/>
        <label>1</label>
        <note>catalytic</note>
    </ligand>
</feature>
<feature type="binding site" evidence="7">
    <location>
        <position position="97"/>
    </location>
    <ligand>
        <name>Mg(2+)</name>
        <dbReference type="ChEBI" id="CHEBI:18420"/>
        <label>1</label>
        <note>catalytic</note>
    </ligand>
</feature>
<feature type="binding site" evidence="6">
    <location>
        <position position="75"/>
    </location>
    <ligand>
        <name>Mg(2+)</name>
        <dbReference type="ChEBI" id="CHEBI:18420"/>
        <label>1</label>
    </ligand>
</feature>
<keyword evidence="2 6" id="KW-1003">Cell membrane</keyword>
<comment type="caution">
    <text evidence="8">The sequence shown here is derived from an EMBL/GenBank/DDBJ whole genome shotgun (WGS) entry which is preliminary data.</text>
</comment>
<dbReference type="EMBL" id="QFQD01000087">
    <property type="protein sequence ID" value="PZQ79485.1"/>
    <property type="molecule type" value="Genomic_DNA"/>
</dbReference>
<comment type="function">
    <text evidence="6">Converts adenosine-3',5'-bisphosphate (PAP) to AMP.</text>
</comment>
<dbReference type="GO" id="GO:0000287">
    <property type="term" value="F:magnesium ion binding"/>
    <property type="evidence" value="ECO:0007669"/>
    <property type="project" value="UniProtKB-UniRule"/>
</dbReference>
<reference evidence="8 9" key="1">
    <citation type="submission" date="2017-08" db="EMBL/GenBank/DDBJ databases">
        <title>Infants hospitalized years apart are colonized by the same room-sourced microbial strains.</title>
        <authorList>
            <person name="Brooks B."/>
            <person name="Olm M.R."/>
            <person name="Firek B.A."/>
            <person name="Baker R."/>
            <person name="Thomas B.C."/>
            <person name="Morowitz M.J."/>
            <person name="Banfield J.F."/>
        </authorList>
    </citation>
    <scope>NUCLEOTIDE SEQUENCE [LARGE SCALE GENOMIC DNA]</scope>
    <source>
        <strain evidence="8">S2_005_001_R2_27</strain>
    </source>
</reference>
<evidence type="ECO:0000313" key="9">
    <source>
        <dbReference type="Proteomes" id="UP000248887"/>
    </source>
</evidence>
<dbReference type="HAMAP" id="MF_02095">
    <property type="entry name" value="CysQ"/>
    <property type="match status" value="1"/>
</dbReference>
<dbReference type="GO" id="GO:0008441">
    <property type="term" value="F:3'(2'),5'-bisphosphate nucleotidase activity"/>
    <property type="evidence" value="ECO:0007669"/>
    <property type="project" value="UniProtKB-UniRule"/>
</dbReference>
<keyword evidence="6 7" id="KW-0479">Metal-binding</keyword>
<comment type="catalytic activity">
    <reaction evidence="6">
        <text>adenosine 3',5'-bisphosphate + H2O = AMP + phosphate</text>
        <dbReference type="Rhea" id="RHEA:10040"/>
        <dbReference type="ChEBI" id="CHEBI:15377"/>
        <dbReference type="ChEBI" id="CHEBI:43474"/>
        <dbReference type="ChEBI" id="CHEBI:58343"/>
        <dbReference type="ChEBI" id="CHEBI:456215"/>
        <dbReference type="EC" id="3.1.3.7"/>
    </reaction>
</comment>
<dbReference type="GO" id="GO:0046854">
    <property type="term" value="P:phosphatidylinositol phosphate biosynthetic process"/>
    <property type="evidence" value="ECO:0007669"/>
    <property type="project" value="InterPro"/>
</dbReference>
<dbReference type="PRINTS" id="PR00377">
    <property type="entry name" value="IMPHPHTASES"/>
</dbReference>
<dbReference type="PROSITE" id="PS00630">
    <property type="entry name" value="IMP_2"/>
    <property type="match status" value="1"/>
</dbReference>
<organism evidence="8 9">
    <name type="scientific">Ancylobacter novellus</name>
    <name type="common">Thiobacillus novellus</name>
    <dbReference type="NCBI Taxonomy" id="921"/>
    <lineage>
        <taxon>Bacteria</taxon>
        <taxon>Pseudomonadati</taxon>
        <taxon>Pseudomonadota</taxon>
        <taxon>Alphaproteobacteria</taxon>
        <taxon>Hyphomicrobiales</taxon>
        <taxon>Xanthobacteraceae</taxon>
        <taxon>Ancylobacter</taxon>
    </lineage>
</organism>